<dbReference type="EMBL" id="JAVDXT010000002">
    <property type="protein sequence ID" value="MDR7377341.1"/>
    <property type="molecule type" value="Genomic_DNA"/>
</dbReference>
<evidence type="ECO:0000256" key="3">
    <source>
        <dbReference type="SAM" id="Phobius"/>
    </source>
</evidence>
<keyword evidence="3" id="KW-0812">Transmembrane</keyword>
<proteinExistence type="predicted"/>
<sequence length="281" mass="31243">MPSRSAPRHQSDAPVLTPLLQRCSRAVVRLGVWRTTLLFSASISLLSLAFTWAYLRLSGYTEMGEAFYISLLVPLPMTLLPGSLIFALVSALEQARHTAHTLAMTDSLTNLRNRRYFMHTAQRELDLAQRHQLPLALLILDIDHFKRVNDLHGHDMGDQVLVEVARRCEKVLRTTDVLARWGGEEFVVLLPNTPLEQAHQLAERMRESVAYSAQLYASDDAVRVTISIGVAATTTGQPTTLDLLVQAVDRALFDAKRAGRNQVWLAPQRHPKLAAGPALVG</sequence>
<keyword evidence="6" id="KW-1185">Reference proteome</keyword>
<evidence type="ECO:0000259" key="4">
    <source>
        <dbReference type="PROSITE" id="PS50887"/>
    </source>
</evidence>
<evidence type="ECO:0000256" key="2">
    <source>
        <dbReference type="ARBA" id="ARBA00034247"/>
    </source>
</evidence>
<dbReference type="Proteomes" id="UP001180487">
    <property type="component" value="Unassembled WGS sequence"/>
</dbReference>
<evidence type="ECO:0000256" key="1">
    <source>
        <dbReference type="ARBA" id="ARBA00012528"/>
    </source>
</evidence>
<dbReference type="InterPro" id="IPR000160">
    <property type="entry name" value="GGDEF_dom"/>
</dbReference>
<comment type="catalytic activity">
    <reaction evidence="2">
        <text>2 GTP = 3',3'-c-di-GMP + 2 diphosphate</text>
        <dbReference type="Rhea" id="RHEA:24898"/>
        <dbReference type="ChEBI" id="CHEBI:33019"/>
        <dbReference type="ChEBI" id="CHEBI:37565"/>
        <dbReference type="ChEBI" id="CHEBI:58805"/>
        <dbReference type="EC" id="2.7.7.65"/>
    </reaction>
</comment>
<feature type="domain" description="GGDEF" evidence="4">
    <location>
        <begin position="133"/>
        <end position="268"/>
    </location>
</feature>
<organism evidence="5 6">
    <name type="scientific">Rhodoferax ferrireducens</name>
    <dbReference type="NCBI Taxonomy" id="192843"/>
    <lineage>
        <taxon>Bacteria</taxon>
        <taxon>Pseudomonadati</taxon>
        <taxon>Pseudomonadota</taxon>
        <taxon>Betaproteobacteria</taxon>
        <taxon>Burkholderiales</taxon>
        <taxon>Comamonadaceae</taxon>
        <taxon>Rhodoferax</taxon>
    </lineage>
</organism>
<evidence type="ECO:0000313" key="6">
    <source>
        <dbReference type="Proteomes" id="UP001180487"/>
    </source>
</evidence>
<dbReference type="NCBIfam" id="TIGR00254">
    <property type="entry name" value="GGDEF"/>
    <property type="match status" value="1"/>
</dbReference>
<dbReference type="InterPro" id="IPR050469">
    <property type="entry name" value="Diguanylate_Cyclase"/>
</dbReference>
<dbReference type="SMART" id="SM00267">
    <property type="entry name" value="GGDEF"/>
    <property type="match status" value="1"/>
</dbReference>
<feature type="transmembrane region" description="Helical" evidence="3">
    <location>
        <begin position="67"/>
        <end position="89"/>
    </location>
</feature>
<dbReference type="SUPFAM" id="SSF55073">
    <property type="entry name" value="Nucleotide cyclase"/>
    <property type="match status" value="1"/>
</dbReference>
<dbReference type="RefSeq" id="WP_310373031.1">
    <property type="nucleotide sequence ID" value="NZ_JAVDXT010000002.1"/>
</dbReference>
<protein>
    <recommendedName>
        <fullName evidence="1">diguanylate cyclase</fullName>
        <ecNumber evidence="1">2.7.7.65</ecNumber>
    </recommendedName>
</protein>
<dbReference type="InterPro" id="IPR029787">
    <property type="entry name" value="Nucleotide_cyclase"/>
</dbReference>
<name>A0ABU2C7R3_9BURK</name>
<accession>A0ABU2C7R3</accession>
<evidence type="ECO:0000313" key="5">
    <source>
        <dbReference type="EMBL" id="MDR7377341.1"/>
    </source>
</evidence>
<dbReference type="Gene3D" id="3.30.70.270">
    <property type="match status" value="1"/>
</dbReference>
<dbReference type="EC" id="2.7.7.65" evidence="1"/>
<comment type="caution">
    <text evidence="5">The sequence shown here is derived from an EMBL/GenBank/DDBJ whole genome shotgun (WGS) entry which is preliminary data.</text>
</comment>
<gene>
    <name evidence="5" type="ORF">J2X19_002020</name>
</gene>
<feature type="transmembrane region" description="Helical" evidence="3">
    <location>
        <begin position="32"/>
        <end position="55"/>
    </location>
</feature>
<dbReference type="InterPro" id="IPR043128">
    <property type="entry name" value="Rev_trsase/Diguanyl_cyclase"/>
</dbReference>
<dbReference type="PANTHER" id="PTHR45138:SF9">
    <property type="entry name" value="DIGUANYLATE CYCLASE DGCM-RELATED"/>
    <property type="match status" value="1"/>
</dbReference>
<reference evidence="5 6" key="1">
    <citation type="submission" date="2023-07" db="EMBL/GenBank/DDBJ databases">
        <title>Sorghum-associated microbial communities from plants grown in Nebraska, USA.</title>
        <authorList>
            <person name="Schachtman D."/>
        </authorList>
    </citation>
    <scope>NUCLEOTIDE SEQUENCE [LARGE SCALE GENOMIC DNA]</scope>
    <source>
        <strain evidence="5 6">BE313</strain>
    </source>
</reference>
<dbReference type="PROSITE" id="PS50887">
    <property type="entry name" value="GGDEF"/>
    <property type="match status" value="1"/>
</dbReference>
<keyword evidence="3" id="KW-0472">Membrane</keyword>
<dbReference type="PANTHER" id="PTHR45138">
    <property type="entry name" value="REGULATORY COMPONENTS OF SENSORY TRANSDUCTION SYSTEM"/>
    <property type="match status" value="1"/>
</dbReference>
<dbReference type="CDD" id="cd01949">
    <property type="entry name" value="GGDEF"/>
    <property type="match status" value="1"/>
</dbReference>
<dbReference type="Pfam" id="PF00990">
    <property type="entry name" value="GGDEF"/>
    <property type="match status" value="1"/>
</dbReference>
<keyword evidence="3" id="KW-1133">Transmembrane helix</keyword>